<organism evidence="2 3">
    <name type="scientific">Staphylococcus pasteuri_A</name>
    <dbReference type="NCBI Taxonomy" id="3062664"/>
    <lineage>
        <taxon>Bacteria</taxon>
        <taxon>Bacillati</taxon>
        <taxon>Bacillota</taxon>
        <taxon>Bacilli</taxon>
        <taxon>Bacillales</taxon>
        <taxon>Staphylococcaceae</taxon>
        <taxon>Staphylococcus</taxon>
    </lineage>
</organism>
<feature type="transmembrane region" description="Helical" evidence="1">
    <location>
        <begin position="88"/>
        <end position="105"/>
    </location>
</feature>
<dbReference type="GO" id="GO:0005886">
    <property type="term" value="C:plasma membrane"/>
    <property type="evidence" value="ECO:0007669"/>
    <property type="project" value="TreeGrafter"/>
</dbReference>
<feature type="transmembrane region" description="Helical" evidence="1">
    <location>
        <begin position="120"/>
        <end position="148"/>
    </location>
</feature>
<feature type="transmembrane region" description="Helical" evidence="1">
    <location>
        <begin position="58"/>
        <end position="76"/>
    </location>
</feature>
<sequence>MINAYKKFWQYAFTCEGRTRRKDFWLGALLNIICLIIMAIIAALVFAHMENGKVLYDIVFYIFYVVLAIPMFSISVRRFHDIGKGKTIPIIYLVLTLLSPIYQISEDYKWISQISDSNVALLIIIAIVSIILAIASIVISIMALVYCVKDSEEGTNQYGPNPKKVKNKGD</sequence>
<dbReference type="RefSeq" id="WP_017636357.1">
    <property type="nucleotide sequence ID" value="NZ_JAUOQO010000002.1"/>
</dbReference>
<dbReference type="Proteomes" id="UP001170310">
    <property type="component" value="Unassembled WGS sequence"/>
</dbReference>
<feature type="transmembrane region" description="Helical" evidence="1">
    <location>
        <begin position="24"/>
        <end position="46"/>
    </location>
</feature>
<accession>A0AAW7YLT7</accession>
<dbReference type="PANTHER" id="PTHR34980:SF2">
    <property type="entry name" value="INNER MEMBRANE PROTEIN YHAH-RELATED"/>
    <property type="match status" value="1"/>
</dbReference>
<proteinExistence type="predicted"/>
<dbReference type="Pfam" id="PF05656">
    <property type="entry name" value="DUF805"/>
    <property type="match status" value="1"/>
</dbReference>
<reference evidence="2" key="1">
    <citation type="submission" date="2023-07" db="EMBL/GenBank/DDBJ databases">
        <title>Genome content predicts the carbon catabolic preferences of heterotrophic bacteria.</title>
        <authorList>
            <person name="Gralka M."/>
        </authorList>
    </citation>
    <scope>NUCLEOTIDE SEQUENCE</scope>
    <source>
        <strain evidence="2">E2R20</strain>
    </source>
</reference>
<dbReference type="EMBL" id="JAUOQO010000002">
    <property type="protein sequence ID" value="MDO6573199.1"/>
    <property type="molecule type" value="Genomic_DNA"/>
</dbReference>
<evidence type="ECO:0000313" key="2">
    <source>
        <dbReference type="EMBL" id="MDO6573199.1"/>
    </source>
</evidence>
<name>A0AAW7YLT7_9STAP</name>
<keyword evidence="1" id="KW-1133">Transmembrane helix</keyword>
<dbReference type="PANTHER" id="PTHR34980">
    <property type="entry name" value="INNER MEMBRANE PROTEIN-RELATED-RELATED"/>
    <property type="match status" value="1"/>
</dbReference>
<dbReference type="InterPro" id="IPR008523">
    <property type="entry name" value="DUF805"/>
</dbReference>
<keyword evidence="3" id="KW-1185">Reference proteome</keyword>
<evidence type="ECO:0000313" key="3">
    <source>
        <dbReference type="Proteomes" id="UP001170310"/>
    </source>
</evidence>
<gene>
    <name evidence="2" type="ORF">Q4528_03405</name>
</gene>
<evidence type="ECO:0000256" key="1">
    <source>
        <dbReference type="SAM" id="Phobius"/>
    </source>
</evidence>
<protein>
    <submittedName>
        <fullName evidence="2">DUF805 domain-containing protein</fullName>
    </submittedName>
</protein>
<keyword evidence="1" id="KW-0812">Transmembrane</keyword>
<comment type="caution">
    <text evidence="2">The sequence shown here is derived from an EMBL/GenBank/DDBJ whole genome shotgun (WGS) entry which is preliminary data.</text>
</comment>
<dbReference type="AlphaFoldDB" id="A0AAW7YLT7"/>
<keyword evidence="1" id="KW-0472">Membrane</keyword>